<dbReference type="PROSITE" id="PS51257">
    <property type="entry name" value="PROKAR_LIPOPROTEIN"/>
    <property type="match status" value="1"/>
</dbReference>
<feature type="transmembrane region" description="Helical" evidence="8">
    <location>
        <begin position="267"/>
        <end position="285"/>
    </location>
</feature>
<dbReference type="GO" id="GO:0016763">
    <property type="term" value="F:pentosyltransferase activity"/>
    <property type="evidence" value="ECO:0007669"/>
    <property type="project" value="TreeGrafter"/>
</dbReference>
<reference evidence="10" key="1">
    <citation type="submission" date="2019-11" db="EMBL/GenBank/DDBJ databases">
        <authorList>
            <person name="Feng L."/>
        </authorList>
    </citation>
    <scope>NUCLEOTIDE SEQUENCE</scope>
    <source>
        <strain evidence="10">CTertiumLFYP3</strain>
    </source>
</reference>
<feature type="domain" description="Glycosyltransferase RgtA/B/C/D-like" evidence="9">
    <location>
        <begin position="130"/>
        <end position="272"/>
    </location>
</feature>
<protein>
    <submittedName>
        <fullName evidence="10">Dolichyl-phosphate-mannose-protein mannosyltransferase</fullName>
    </submittedName>
</protein>
<feature type="transmembrane region" description="Helical" evidence="8">
    <location>
        <begin position="173"/>
        <end position="193"/>
    </location>
</feature>
<keyword evidence="3 10" id="KW-0328">Glycosyltransferase</keyword>
<name>A0A6N3F2Z7_9CLOT</name>
<keyword evidence="4 10" id="KW-0808">Transferase</keyword>
<keyword evidence="7 8" id="KW-0472">Membrane</keyword>
<dbReference type="Pfam" id="PF13231">
    <property type="entry name" value="PMT_2"/>
    <property type="match status" value="1"/>
</dbReference>
<feature type="transmembrane region" description="Helical" evidence="8">
    <location>
        <begin position="448"/>
        <end position="467"/>
    </location>
</feature>
<feature type="transmembrane region" description="Helical" evidence="8">
    <location>
        <begin position="12"/>
        <end position="31"/>
    </location>
</feature>
<dbReference type="InterPro" id="IPR038731">
    <property type="entry name" value="RgtA/B/C-like"/>
</dbReference>
<feature type="transmembrane region" description="Helical" evidence="8">
    <location>
        <begin position="68"/>
        <end position="85"/>
    </location>
</feature>
<dbReference type="GO" id="GO:0005886">
    <property type="term" value="C:plasma membrane"/>
    <property type="evidence" value="ECO:0007669"/>
    <property type="project" value="UniProtKB-SubCell"/>
</dbReference>
<dbReference type="RefSeq" id="WP_421755758.1">
    <property type="nucleotide sequence ID" value="NZ_CACRTO010000025.1"/>
</dbReference>
<proteinExistence type="predicted"/>
<dbReference type="GO" id="GO:0009103">
    <property type="term" value="P:lipopolysaccharide biosynthetic process"/>
    <property type="evidence" value="ECO:0007669"/>
    <property type="project" value="UniProtKB-ARBA"/>
</dbReference>
<dbReference type="AlphaFoldDB" id="A0A6N3F2Z7"/>
<keyword evidence="6 8" id="KW-1133">Transmembrane helix</keyword>
<keyword evidence="5 8" id="KW-0812">Transmembrane</keyword>
<evidence type="ECO:0000256" key="2">
    <source>
        <dbReference type="ARBA" id="ARBA00022475"/>
    </source>
</evidence>
<feature type="transmembrane region" description="Helical" evidence="8">
    <location>
        <begin position="396"/>
        <end position="413"/>
    </location>
</feature>
<evidence type="ECO:0000256" key="3">
    <source>
        <dbReference type="ARBA" id="ARBA00022676"/>
    </source>
</evidence>
<dbReference type="PANTHER" id="PTHR33908:SF11">
    <property type="entry name" value="MEMBRANE PROTEIN"/>
    <property type="match status" value="1"/>
</dbReference>
<keyword evidence="2" id="KW-1003">Cell membrane</keyword>
<evidence type="ECO:0000256" key="6">
    <source>
        <dbReference type="ARBA" id="ARBA00022989"/>
    </source>
</evidence>
<evidence type="ECO:0000256" key="7">
    <source>
        <dbReference type="ARBA" id="ARBA00023136"/>
    </source>
</evidence>
<evidence type="ECO:0000256" key="8">
    <source>
        <dbReference type="SAM" id="Phobius"/>
    </source>
</evidence>
<feature type="transmembrane region" description="Helical" evidence="8">
    <location>
        <begin position="37"/>
        <end position="56"/>
    </location>
</feature>
<evidence type="ECO:0000256" key="5">
    <source>
        <dbReference type="ARBA" id="ARBA00022692"/>
    </source>
</evidence>
<feature type="transmembrane region" description="Helical" evidence="8">
    <location>
        <begin position="236"/>
        <end position="255"/>
    </location>
</feature>
<dbReference type="EMBL" id="CACRTO010000025">
    <property type="protein sequence ID" value="VYU46351.1"/>
    <property type="molecule type" value="Genomic_DNA"/>
</dbReference>
<organism evidence="10">
    <name type="scientific">Clostridium tertium</name>
    <dbReference type="NCBI Taxonomy" id="1559"/>
    <lineage>
        <taxon>Bacteria</taxon>
        <taxon>Bacillati</taxon>
        <taxon>Bacillota</taxon>
        <taxon>Clostridia</taxon>
        <taxon>Eubacteriales</taxon>
        <taxon>Clostridiaceae</taxon>
        <taxon>Clostridium</taxon>
    </lineage>
</organism>
<accession>A0A6N3F2Z7</accession>
<dbReference type="InterPro" id="IPR050297">
    <property type="entry name" value="LipidA_mod_glycosyltrf_83"/>
</dbReference>
<evidence type="ECO:0000313" key="10">
    <source>
        <dbReference type="EMBL" id="VYU46351.1"/>
    </source>
</evidence>
<evidence type="ECO:0000256" key="4">
    <source>
        <dbReference type="ARBA" id="ARBA00022679"/>
    </source>
</evidence>
<sequence length="482" mass="55480">MKRFEKLFTNFYINILIILMAMVIVSCSYYLGKLEIMDIAPIIIGVAIIFLCFFAIKNKKISNRWKLLIILFLGFILRGLWLLNINSSPTSDFRVIYEVAELLLEGDVGAFWGNGYIARFPHLTIMTLYMSFMIKVFPINNLIAMKIFNLLFGVLTIYLIYLLAKEIFKSKKLGLYAASIAVIFPPLVTYVGVFCTENIAIPFYLLSTYIFIMAVKKKVNKYYLILSGIMLSVGNLFRMVATIMLIAFAMYIIIYTKDKLLEKIKKLALYLIPYFLVLITVSFSLQSLGVTEFPLWKGSEPKITSILKGSNLESWGRWNEEDASIVNNNNYDYELIKEESKKIIIERLTTTPPLKLAVFYLVKFVGQWNEGDFGGSYWSKLYVPEEEIIIDVKLKVLEIFYIGTLILVFLGLINRRKNNSDSEINLIYLILCGYGVMCLITESQARYSLIIAWVFIILAIEGIRVLLNKYSISEEFENTTIH</sequence>
<evidence type="ECO:0000259" key="9">
    <source>
        <dbReference type="Pfam" id="PF13231"/>
    </source>
</evidence>
<gene>
    <name evidence="10" type="ORF">CTLFYP3_02527</name>
</gene>
<feature type="transmembrane region" description="Helical" evidence="8">
    <location>
        <begin position="199"/>
        <end position="215"/>
    </location>
</feature>
<evidence type="ECO:0000256" key="1">
    <source>
        <dbReference type="ARBA" id="ARBA00004651"/>
    </source>
</evidence>
<feature type="transmembrane region" description="Helical" evidence="8">
    <location>
        <begin position="139"/>
        <end position="161"/>
    </location>
</feature>
<comment type="subcellular location">
    <subcellularLocation>
        <location evidence="1">Cell membrane</location>
        <topology evidence="1">Multi-pass membrane protein</topology>
    </subcellularLocation>
</comment>
<feature type="transmembrane region" description="Helical" evidence="8">
    <location>
        <begin position="425"/>
        <end position="441"/>
    </location>
</feature>
<dbReference type="PANTHER" id="PTHR33908">
    <property type="entry name" value="MANNOSYLTRANSFERASE YKCB-RELATED"/>
    <property type="match status" value="1"/>
</dbReference>